<keyword evidence="4" id="KW-0813">Transport</keyword>
<keyword evidence="12" id="KW-1185">Reference proteome</keyword>
<evidence type="ECO:0000313" key="13">
    <source>
        <dbReference type="RefSeq" id="XP_015900886.1"/>
    </source>
</evidence>
<dbReference type="InParanoid" id="A0A6P4BDT1"/>
<evidence type="ECO:0000256" key="7">
    <source>
        <dbReference type="ARBA" id="ARBA00022927"/>
    </source>
</evidence>
<evidence type="ECO:0000256" key="6">
    <source>
        <dbReference type="ARBA" id="ARBA00022787"/>
    </source>
</evidence>
<dbReference type="Proteomes" id="UP001652623">
    <property type="component" value="Chromosome 12"/>
</dbReference>
<evidence type="ECO:0000256" key="9">
    <source>
        <dbReference type="ARBA" id="ARBA00023128"/>
    </source>
</evidence>
<comment type="subcellular location">
    <subcellularLocation>
        <location evidence="2">Mitochondrion outer membrane</location>
        <topology evidence="2">Single-pass membrane protein</topology>
    </subcellularLocation>
</comment>
<evidence type="ECO:0000256" key="3">
    <source>
        <dbReference type="ARBA" id="ARBA00005792"/>
    </source>
</evidence>
<keyword evidence="7" id="KW-0653">Protein transport</keyword>
<protein>
    <submittedName>
        <fullName evidence="13">Mitochondrial import receptor subunit TOM20-like</fullName>
    </submittedName>
</protein>
<sequence length="208" mass="23072">MDNNMEFSQEDFERLIIVLERTRKVAELNYAKDPLDADNLTKWAGSLLELSQYQNTEADTMAMIKDSISKFEEALLINPSKHNALWCLGNANANYGLLIPEVDEAKPYFGKAAECFQKAVEEDPTNELYLKSSEFASKALDLHSEFHSQVQQNIGAGPASSSLSKKSKSKSSDLKYDIFGWVILAVGLVASLAWAGIAKSNIPPPPRR</sequence>
<dbReference type="GO" id="GO:0015031">
    <property type="term" value="P:protein transport"/>
    <property type="evidence" value="ECO:0007669"/>
    <property type="project" value="UniProtKB-KW"/>
</dbReference>
<dbReference type="Gene3D" id="1.25.40.10">
    <property type="entry name" value="Tetratricopeptide repeat domain"/>
    <property type="match status" value="1"/>
</dbReference>
<reference evidence="13" key="1">
    <citation type="submission" date="2025-08" db="UniProtKB">
        <authorList>
            <consortium name="RefSeq"/>
        </authorList>
    </citation>
    <scope>IDENTIFICATION</scope>
    <source>
        <tissue evidence="13">Seedling</tissue>
    </source>
</reference>
<keyword evidence="9" id="KW-0496">Mitochondrion</keyword>
<accession>A0A6P4BDT1</accession>
<keyword evidence="5 11" id="KW-0812">Transmembrane</keyword>
<keyword evidence="8 11" id="KW-1133">Transmembrane helix</keyword>
<evidence type="ECO:0000256" key="11">
    <source>
        <dbReference type="SAM" id="Phobius"/>
    </source>
</evidence>
<evidence type="ECO:0000256" key="5">
    <source>
        <dbReference type="ARBA" id="ARBA00022692"/>
    </source>
</evidence>
<dbReference type="AlphaFoldDB" id="A0A6P4BDT1"/>
<comment type="function">
    <text evidence="1">Central component of the receptor complex responsible for the recognition and translocation of cytosolically synthesized mitochondrial preproteins. Together with TOM22 functions as the transit peptide receptor at the surface of the mitochondrion outer membrane and facilitates the movement of preproteins into the translocation pore.</text>
</comment>
<evidence type="ECO:0000256" key="10">
    <source>
        <dbReference type="ARBA" id="ARBA00023136"/>
    </source>
</evidence>
<proteinExistence type="inferred from homology"/>
<dbReference type="GO" id="GO:0005742">
    <property type="term" value="C:mitochondrial outer membrane translocase complex"/>
    <property type="evidence" value="ECO:0007669"/>
    <property type="project" value="InterPro"/>
</dbReference>
<dbReference type="RefSeq" id="XP_015900886.1">
    <property type="nucleotide sequence ID" value="XM_016045400.4"/>
</dbReference>
<evidence type="ECO:0000256" key="8">
    <source>
        <dbReference type="ARBA" id="ARBA00022989"/>
    </source>
</evidence>
<keyword evidence="10 11" id="KW-0472">Membrane</keyword>
<dbReference type="FunCoup" id="A0A6P4BDT1">
    <property type="interactions" value="1029"/>
</dbReference>
<dbReference type="SUPFAM" id="SSF48452">
    <property type="entry name" value="TPR-like"/>
    <property type="match status" value="1"/>
</dbReference>
<dbReference type="Pfam" id="PF06552">
    <property type="entry name" value="TOM20_plant"/>
    <property type="match status" value="1"/>
</dbReference>
<keyword evidence="6" id="KW-1000">Mitochondrion outer membrane</keyword>
<dbReference type="PANTHER" id="PTHR32409">
    <property type="entry name" value="MITOCHONDRIAL IMPORT RECEPTOR SUBUNIT TOM20-1-RELATED"/>
    <property type="match status" value="1"/>
</dbReference>
<dbReference type="GeneID" id="107433992"/>
<evidence type="ECO:0000313" key="12">
    <source>
        <dbReference type="Proteomes" id="UP001652623"/>
    </source>
</evidence>
<dbReference type="PANTHER" id="PTHR32409:SF7">
    <property type="entry name" value="MITOCHONDRIAL IMPORT RECEPTOR SUBUNIT TOM20"/>
    <property type="match status" value="1"/>
</dbReference>
<dbReference type="GO" id="GO:0045040">
    <property type="term" value="P:protein insertion into mitochondrial outer membrane"/>
    <property type="evidence" value="ECO:0007669"/>
    <property type="project" value="InterPro"/>
</dbReference>
<dbReference type="InterPro" id="IPR011990">
    <property type="entry name" value="TPR-like_helical_dom_sf"/>
</dbReference>
<evidence type="ECO:0000256" key="2">
    <source>
        <dbReference type="ARBA" id="ARBA00004572"/>
    </source>
</evidence>
<name>A0A6P4BDT1_ZIZJJ</name>
<evidence type="ECO:0000256" key="4">
    <source>
        <dbReference type="ARBA" id="ARBA00022448"/>
    </source>
</evidence>
<organism evidence="12 13">
    <name type="scientific">Ziziphus jujuba</name>
    <name type="common">Chinese jujube</name>
    <name type="synonym">Ziziphus sativa</name>
    <dbReference type="NCBI Taxonomy" id="326968"/>
    <lineage>
        <taxon>Eukaryota</taxon>
        <taxon>Viridiplantae</taxon>
        <taxon>Streptophyta</taxon>
        <taxon>Embryophyta</taxon>
        <taxon>Tracheophyta</taxon>
        <taxon>Spermatophyta</taxon>
        <taxon>Magnoliopsida</taxon>
        <taxon>eudicotyledons</taxon>
        <taxon>Gunneridae</taxon>
        <taxon>Pentapetalae</taxon>
        <taxon>rosids</taxon>
        <taxon>fabids</taxon>
        <taxon>Rosales</taxon>
        <taxon>Rhamnaceae</taxon>
        <taxon>Paliureae</taxon>
        <taxon>Ziziphus</taxon>
    </lineage>
</organism>
<comment type="similarity">
    <text evidence="3">Belongs to the Tom20 family.</text>
</comment>
<gene>
    <name evidence="13" type="primary">LOC107433992</name>
</gene>
<dbReference type="InterPro" id="IPR010547">
    <property type="entry name" value="TOM20_imprt_rcpt"/>
</dbReference>
<evidence type="ECO:0000256" key="1">
    <source>
        <dbReference type="ARBA" id="ARBA00003450"/>
    </source>
</evidence>
<dbReference type="KEGG" id="zju:107433992"/>
<feature type="transmembrane region" description="Helical" evidence="11">
    <location>
        <begin position="178"/>
        <end position="198"/>
    </location>
</feature>